<evidence type="ECO:0000259" key="8">
    <source>
        <dbReference type="SMART" id="SM01003"/>
    </source>
</evidence>
<dbReference type="PROSITE" id="PS00837">
    <property type="entry name" value="ALADH_PNT_2"/>
    <property type="match status" value="1"/>
</dbReference>
<feature type="domain" description="Alanine dehydrogenase/pyridine nucleotide transhydrogenase N-terminal" evidence="8">
    <location>
        <begin position="4"/>
        <end position="136"/>
    </location>
</feature>
<dbReference type="Pfam" id="PF01262">
    <property type="entry name" value="AlaDh_PNT_C"/>
    <property type="match status" value="1"/>
</dbReference>
<dbReference type="GO" id="GO:0000286">
    <property type="term" value="F:alanine dehydrogenase activity"/>
    <property type="evidence" value="ECO:0007669"/>
    <property type="project" value="UniProtKB-EC"/>
</dbReference>
<evidence type="ECO:0000256" key="5">
    <source>
        <dbReference type="ARBA" id="ARBA00023027"/>
    </source>
</evidence>
<dbReference type="InterPro" id="IPR007886">
    <property type="entry name" value="AlaDH/PNT_N"/>
</dbReference>
<accession>A0ABT9Y1J1</accession>
<dbReference type="InterPro" id="IPR036291">
    <property type="entry name" value="NAD(P)-bd_dom_sf"/>
</dbReference>
<comment type="pathway">
    <text evidence="1">Amino-acid degradation; L-alanine degradation via dehydrogenase pathway; NH(3) and pyruvate from L-alanine: step 1/1.</text>
</comment>
<dbReference type="RefSeq" id="WP_307413243.1">
    <property type="nucleotide sequence ID" value="NZ_JAUSTW010000011.1"/>
</dbReference>
<sequence>MIIGIPKEIKNNENRVALTPSGVISFVKSGHKVLVEANAGIGSGFRNEDYANAGAEIIESAANVWAQSEMIMKVKEPLSSEYTYFRPGLILFTYLHLAAEPALAQALKDNDVTAIAYETVEVNRTLPLLTPMSEVAGRMSVQIGAQFLQKTNGGQGILLAGVPGVSRGQVTIIGGGIVGTNAAKMAVGLGADVTILDLSADRLRQLDDIFGYQITTLMSNPMNIAEAVAKADLLIGAVLIPGAKAPKLVTEEMVKSMKPGSVIVDVAIDQGGIVETCDHVTTHDDPTFEKHGVLHYSVANMPGAVPRTSTIALTNVTVPYAMQIANKGVQKAISENGALKLGVNTANGEITYEVVAKDLGYTYVSVEDALAKEVVSI</sequence>
<keyword evidence="4 6" id="KW-0560">Oxidoreductase</keyword>
<evidence type="ECO:0000259" key="7">
    <source>
        <dbReference type="SMART" id="SM01002"/>
    </source>
</evidence>
<dbReference type="InterPro" id="IPR007698">
    <property type="entry name" value="AlaDH/PNT_NAD(H)-bd"/>
</dbReference>
<keyword evidence="10" id="KW-1185">Reference proteome</keyword>
<reference evidence="9 10" key="1">
    <citation type="submission" date="2023-07" db="EMBL/GenBank/DDBJ databases">
        <title>Genomic Encyclopedia of Type Strains, Phase IV (KMG-IV): sequencing the most valuable type-strain genomes for metagenomic binning, comparative biology and taxonomic classification.</title>
        <authorList>
            <person name="Goeker M."/>
        </authorList>
    </citation>
    <scope>NUCLEOTIDE SEQUENCE [LARGE SCALE GENOMIC DNA]</scope>
    <source>
        <strain evidence="9 10">DSM 27594</strain>
    </source>
</reference>
<evidence type="ECO:0000256" key="3">
    <source>
        <dbReference type="ARBA" id="ARBA00012897"/>
    </source>
</evidence>
<dbReference type="NCBIfam" id="TIGR00518">
    <property type="entry name" value="alaDH"/>
    <property type="match status" value="1"/>
</dbReference>
<dbReference type="PANTHER" id="PTHR42795">
    <property type="entry name" value="ALANINE DEHYDROGENASE"/>
    <property type="match status" value="1"/>
</dbReference>
<dbReference type="SUPFAM" id="SSF52283">
    <property type="entry name" value="Formate/glycerate dehydrogenase catalytic domain-like"/>
    <property type="match status" value="1"/>
</dbReference>
<dbReference type="SMART" id="SM01002">
    <property type="entry name" value="AlaDh_PNT_C"/>
    <property type="match status" value="1"/>
</dbReference>
<proteinExistence type="inferred from homology"/>
<dbReference type="EC" id="1.4.1.1" evidence="3 6"/>
<evidence type="ECO:0000313" key="10">
    <source>
        <dbReference type="Proteomes" id="UP001224122"/>
    </source>
</evidence>
<dbReference type="PANTHER" id="PTHR42795:SF1">
    <property type="entry name" value="ALANINE DEHYDROGENASE"/>
    <property type="match status" value="1"/>
</dbReference>
<gene>
    <name evidence="9" type="ORF">J2S10_004905</name>
</gene>
<protein>
    <recommendedName>
        <fullName evidence="3 6">Alanine dehydrogenase</fullName>
        <ecNumber evidence="3 6">1.4.1.1</ecNumber>
    </recommendedName>
</protein>
<dbReference type="Gene3D" id="3.40.50.720">
    <property type="entry name" value="NAD(P)-binding Rossmann-like Domain"/>
    <property type="match status" value="2"/>
</dbReference>
<dbReference type="InterPro" id="IPR008141">
    <property type="entry name" value="Ala_DH"/>
</dbReference>
<comment type="similarity">
    <text evidence="2 6">Belongs to the AlaDH/PNT family.</text>
</comment>
<dbReference type="Pfam" id="PF05222">
    <property type="entry name" value="AlaDh_PNT_N"/>
    <property type="match status" value="1"/>
</dbReference>
<dbReference type="Proteomes" id="UP001224122">
    <property type="component" value="Unassembled WGS sequence"/>
</dbReference>
<dbReference type="PIRSF" id="PIRSF000183">
    <property type="entry name" value="Alanine_dh"/>
    <property type="match status" value="1"/>
</dbReference>
<dbReference type="EMBL" id="JAUSTW010000011">
    <property type="protein sequence ID" value="MDQ0201695.1"/>
    <property type="molecule type" value="Genomic_DNA"/>
</dbReference>
<evidence type="ECO:0000256" key="6">
    <source>
        <dbReference type="PIRNR" id="PIRNR000183"/>
    </source>
</evidence>
<feature type="domain" description="Alanine dehydrogenase/pyridine nucleotide transhydrogenase NAD(H)-binding" evidence="7">
    <location>
        <begin position="148"/>
        <end position="297"/>
    </location>
</feature>
<evidence type="ECO:0000256" key="1">
    <source>
        <dbReference type="ARBA" id="ARBA00005206"/>
    </source>
</evidence>
<evidence type="ECO:0000313" key="9">
    <source>
        <dbReference type="EMBL" id="MDQ0201695.1"/>
    </source>
</evidence>
<organism evidence="9 10">
    <name type="scientific">Neobacillus ginsengisoli</name>
    <dbReference type="NCBI Taxonomy" id="904295"/>
    <lineage>
        <taxon>Bacteria</taxon>
        <taxon>Bacillati</taxon>
        <taxon>Bacillota</taxon>
        <taxon>Bacilli</taxon>
        <taxon>Bacillales</taxon>
        <taxon>Bacillaceae</taxon>
        <taxon>Neobacillus</taxon>
    </lineage>
</organism>
<keyword evidence="5 6" id="KW-0520">NAD</keyword>
<dbReference type="SUPFAM" id="SSF51735">
    <property type="entry name" value="NAD(P)-binding Rossmann-fold domains"/>
    <property type="match status" value="1"/>
</dbReference>
<comment type="catalytic activity">
    <reaction evidence="6">
        <text>L-alanine + NAD(+) + H2O = pyruvate + NH4(+) + NADH + H(+)</text>
        <dbReference type="Rhea" id="RHEA:18405"/>
        <dbReference type="ChEBI" id="CHEBI:15361"/>
        <dbReference type="ChEBI" id="CHEBI:15377"/>
        <dbReference type="ChEBI" id="CHEBI:15378"/>
        <dbReference type="ChEBI" id="CHEBI:28938"/>
        <dbReference type="ChEBI" id="CHEBI:57540"/>
        <dbReference type="ChEBI" id="CHEBI:57945"/>
        <dbReference type="ChEBI" id="CHEBI:57972"/>
        <dbReference type="EC" id="1.4.1.1"/>
    </reaction>
</comment>
<comment type="caution">
    <text evidence="9">The sequence shown here is derived from an EMBL/GenBank/DDBJ whole genome shotgun (WGS) entry which is preliminary data.</text>
</comment>
<dbReference type="SMART" id="SM01003">
    <property type="entry name" value="AlaDh_PNT_N"/>
    <property type="match status" value="1"/>
</dbReference>
<name>A0ABT9Y1J1_9BACI</name>
<dbReference type="InterPro" id="IPR008143">
    <property type="entry name" value="Ala_DH/PNT_CS2"/>
</dbReference>
<dbReference type="CDD" id="cd05305">
    <property type="entry name" value="L-AlaDH"/>
    <property type="match status" value="1"/>
</dbReference>
<evidence type="ECO:0000256" key="2">
    <source>
        <dbReference type="ARBA" id="ARBA00005689"/>
    </source>
</evidence>
<evidence type="ECO:0000256" key="4">
    <source>
        <dbReference type="ARBA" id="ARBA00023002"/>
    </source>
</evidence>